<keyword evidence="8" id="KW-1185">Reference proteome</keyword>
<dbReference type="InterPro" id="IPR011527">
    <property type="entry name" value="ABC1_TM_dom"/>
</dbReference>
<keyword evidence="4 5" id="KW-0472">Membrane</keyword>
<dbReference type="Gene3D" id="1.20.1560.10">
    <property type="entry name" value="ABC transporter type 1, transmembrane domain"/>
    <property type="match status" value="1"/>
</dbReference>
<comment type="subcellular location">
    <subcellularLocation>
        <location evidence="1">Cell membrane</location>
        <topology evidence="1">Multi-pass membrane protein</topology>
    </subcellularLocation>
</comment>
<evidence type="ECO:0000313" key="7">
    <source>
        <dbReference type="EMBL" id="NCU17611.1"/>
    </source>
</evidence>
<evidence type="ECO:0000313" key="8">
    <source>
        <dbReference type="Proteomes" id="UP000743899"/>
    </source>
</evidence>
<feature type="non-terminal residue" evidence="7">
    <location>
        <position position="116"/>
    </location>
</feature>
<dbReference type="EMBL" id="JAACYS010000028">
    <property type="protein sequence ID" value="NCU17611.1"/>
    <property type="molecule type" value="Genomic_DNA"/>
</dbReference>
<evidence type="ECO:0000256" key="2">
    <source>
        <dbReference type="ARBA" id="ARBA00022692"/>
    </source>
</evidence>
<dbReference type="Pfam" id="PF00664">
    <property type="entry name" value="ABC_membrane"/>
    <property type="match status" value="1"/>
</dbReference>
<proteinExistence type="predicted"/>
<keyword evidence="7" id="KW-0547">Nucleotide-binding</keyword>
<evidence type="ECO:0000256" key="4">
    <source>
        <dbReference type="ARBA" id="ARBA00023136"/>
    </source>
</evidence>
<organism evidence="7 8">
    <name type="scientific">Pallidibacillus pasinlerensis</name>
    <dbReference type="NCBI Taxonomy" id="2703818"/>
    <lineage>
        <taxon>Bacteria</taxon>
        <taxon>Bacillati</taxon>
        <taxon>Bacillota</taxon>
        <taxon>Bacilli</taxon>
        <taxon>Bacillales</taxon>
        <taxon>Bacillaceae</taxon>
        <taxon>Pallidibacillus</taxon>
    </lineage>
</organism>
<dbReference type="PROSITE" id="PS50929">
    <property type="entry name" value="ABC_TM1F"/>
    <property type="match status" value="1"/>
</dbReference>
<gene>
    <name evidence="7" type="ORF">GW534_07555</name>
</gene>
<dbReference type="RefSeq" id="WP_246204014.1">
    <property type="nucleotide sequence ID" value="NZ_JAACYS010000028.1"/>
</dbReference>
<feature type="transmembrane region" description="Helical" evidence="5">
    <location>
        <begin position="16"/>
        <end position="39"/>
    </location>
</feature>
<keyword evidence="3 5" id="KW-1133">Transmembrane helix</keyword>
<keyword evidence="7" id="KW-0067">ATP-binding</keyword>
<reference evidence="7 8" key="1">
    <citation type="submission" date="2020-01" db="EMBL/GenBank/DDBJ databases">
        <title>A novel Bacillus sp. from Pasinler.</title>
        <authorList>
            <person name="Adiguzel A."/>
            <person name="Ay H."/>
            <person name="Baltaci M.O."/>
        </authorList>
    </citation>
    <scope>NUCLEOTIDE SEQUENCE [LARGE SCALE GENOMIC DNA]</scope>
    <source>
        <strain evidence="7 8">P1</strain>
    </source>
</reference>
<dbReference type="InterPro" id="IPR036640">
    <property type="entry name" value="ABC1_TM_sf"/>
</dbReference>
<evidence type="ECO:0000256" key="1">
    <source>
        <dbReference type="ARBA" id="ARBA00004651"/>
    </source>
</evidence>
<dbReference type="GO" id="GO:0005524">
    <property type="term" value="F:ATP binding"/>
    <property type="evidence" value="ECO:0007669"/>
    <property type="project" value="UniProtKB-KW"/>
</dbReference>
<protein>
    <submittedName>
        <fullName evidence="7">Multidrug ABC transporter ATP-binding protein</fullName>
    </submittedName>
</protein>
<feature type="domain" description="ABC transmembrane type-1" evidence="6">
    <location>
        <begin position="19"/>
        <end position="116"/>
    </location>
</feature>
<dbReference type="SUPFAM" id="SSF90123">
    <property type="entry name" value="ABC transporter transmembrane region"/>
    <property type="match status" value="1"/>
</dbReference>
<evidence type="ECO:0000259" key="6">
    <source>
        <dbReference type="PROSITE" id="PS50929"/>
    </source>
</evidence>
<sequence>MGSIKRYMQFVKPYRLQIIATLIIGIIKFAIPLLIPLLIKYLIDEVIINDALTSEEKPVHLGIALGVTAFIFVIIRPPIEYYRQYFAQWTASKILFDIREKLYAHLQRLGLKFYSN</sequence>
<comment type="caution">
    <text evidence="7">The sequence shown here is derived from an EMBL/GenBank/DDBJ whole genome shotgun (WGS) entry which is preliminary data.</text>
</comment>
<name>A0ABX0A2F6_9BACI</name>
<feature type="transmembrane region" description="Helical" evidence="5">
    <location>
        <begin position="59"/>
        <end position="75"/>
    </location>
</feature>
<accession>A0ABX0A2F6</accession>
<keyword evidence="2 5" id="KW-0812">Transmembrane</keyword>
<evidence type="ECO:0000256" key="3">
    <source>
        <dbReference type="ARBA" id="ARBA00022989"/>
    </source>
</evidence>
<dbReference type="Proteomes" id="UP000743899">
    <property type="component" value="Unassembled WGS sequence"/>
</dbReference>
<evidence type="ECO:0000256" key="5">
    <source>
        <dbReference type="SAM" id="Phobius"/>
    </source>
</evidence>